<dbReference type="Gene3D" id="1.10.1040.10">
    <property type="entry name" value="N-(1-d-carboxylethyl)-l-norvaline Dehydrogenase, domain 2"/>
    <property type="match status" value="1"/>
</dbReference>
<evidence type="ECO:0000259" key="3">
    <source>
        <dbReference type="Pfam" id="PF03446"/>
    </source>
</evidence>
<evidence type="ECO:0000256" key="1">
    <source>
        <dbReference type="ARBA" id="ARBA00009080"/>
    </source>
</evidence>
<dbReference type="RefSeq" id="WP_007131315.1">
    <property type="nucleotide sequence ID" value="NZ_BOSA01000003.1"/>
</dbReference>
<feature type="domain" description="6-phosphogluconate dehydrogenase NADP-binding" evidence="3">
    <location>
        <begin position="26"/>
        <end position="174"/>
    </location>
</feature>
<evidence type="ECO:0000259" key="4">
    <source>
        <dbReference type="Pfam" id="PF21761"/>
    </source>
</evidence>
<dbReference type="InterPro" id="IPR036291">
    <property type="entry name" value="NAD(P)-bd_dom_sf"/>
</dbReference>
<protein>
    <submittedName>
        <fullName evidence="5">3-hydroxyisobutyrate dehydrogenase-like beta-hydroxyacid dehydrogenase</fullName>
    </submittedName>
</protein>
<keyword evidence="2" id="KW-0560">Oxidoreductase</keyword>
<dbReference type="Pfam" id="PF03446">
    <property type="entry name" value="NAD_binding_2"/>
    <property type="match status" value="1"/>
</dbReference>
<feature type="domain" description="NADPH-dependent reductive aminase-like C-terminal" evidence="4">
    <location>
        <begin position="181"/>
        <end position="306"/>
    </location>
</feature>
<dbReference type="Proteomes" id="UP000706926">
    <property type="component" value="Unassembled WGS sequence"/>
</dbReference>
<keyword evidence="6" id="KW-1185">Reference proteome</keyword>
<dbReference type="InterPro" id="IPR013328">
    <property type="entry name" value="6PGD_dom2"/>
</dbReference>
<dbReference type="PANTHER" id="PTHR43580:SF2">
    <property type="entry name" value="CYTOKINE-LIKE NUCLEAR FACTOR N-PAC"/>
    <property type="match status" value="1"/>
</dbReference>
<organism evidence="5 6">
    <name type="scientific">Paenibacillus lactis</name>
    <dbReference type="NCBI Taxonomy" id="228574"/>
    <lineage>
        <taxon>Bacteria</taxon>
        <taxon>Bacillati</taxon>
        <taxon>Bacillota</taxon>
        <taxon>Bacilli</taxon>
        <taxon>Bacillales</taxon>
        <taxon>Paenibacillaceae</taxon>
        <taxon>Paenibacillus</taxon>
    </lineage>
</organism>
<name>A0ABS4FCT8_9BACL</name>
<reference evidence="5 6" key="1">
    <citation type="submission" date="2021-03" db="EMBL/GenBank/DDBJ databases">
        <title>Genomic Encyclopedia of Type Strains, Phase IV (KMG-IV): sequencing the most valuable type-strain genomes for metagenomic binning, comparative biology and taxonomic classification.</title>
        <authorList>
            <person name="Goeker M."/>
        </authorList>
    </citation>
    <scope>NUCLEOTIDE SEQUENCE [LARGE SCALE GENOMIC DNA]</scope>
    <source>
        <strain evidence="5 6">DSM 15596</strain>
    </source>
</reference>
<evidence type="ECO:0000313" key="6">
    <source>
        <dbReference type="Proteomes" id="UP000706926"/>
    </source>
</evidence>
<proteinExistence type="inferred from homology"/>
<comment type="caution">
    <text evidence="5">The sequence shown here is derived from an EMBL/GenBank/DDBJ whole genome shotgun (WGS) entry which is preliminary data.</text>
</comment>
<comment type="similarity">
    <text evidence="1">Belongs to the HIBADH-related family.</text>
</comment>
<dbReference type="InterPro" id="IPR051265">
    <property type="entry name" value="HIBADH-related_NP60_sf"/>
</dbReference>
<evidence type="ECO:0000313" key="5">
    <source>
        <dbReference type="EMBL" id="MBP1894069.1"/>
    </source>
</evidence>
<evidence type="ECO:0000256" key="2">
    <source>
        <dbReference type="ARBA" id="ARBA00023002"/>
    </source>
</evidence>
<accession>A0ABS4FCT8</accession>
<dbReference type="SUPFAM" id="SSF51735">
    <property type="entry name" value="NAD(P)-binding Rossmann-fold domains"/>
    <property type="match status" value="1"/>
</dbReference>
<dbReference type="PIRSF" id="PIRSF000103">
    <property type="entry name" value="HIBADH"/>
    <property type="match status" value="1"/>
</dbReference>
<dbReference type="InterPro" id="IPR008927">
    <property type="entry name" value="6-PGluconate_DH-like_C_sf"/>
</dbReference>
<sequence>MKSDHIENINKSASHGTEKVGSRLSVTVIGLGPMGKAIVGAFLDKGYEVTVWNRTLSKADDLMAKGAMKASTVSEAITSNDLIVLSLTDYRAMYAIFEPISEQLTGKVIVNLSSDTPEKVREASEWLAERNAVQLTGGVLASPPGIGNKESVTLYSGPRKTFDDHQNILEVLTSTSYKGEDPGLAMLYYQLQIDVFWTAMLSNLHAVAVARANGITAEQLLAYVSDILSTMPKLLEFYAPRIDAGTHSGDVEKLAMGLASVEHVVQTSNEAGIDASLPAAVLDVFKRGVARGHAGDSFTSLIDMFQKH</sequence>
<dbReference type="InterPro" id="IPR015815">
    <property type="entry name" value="HIBADH-related"/>
</dbReference>
<gene>
    <name evidence="5" type="ORF">J2Z18_003172</name>
</gene>
<dbReference type="Pfam" id="PF21761">
    <property type="entry name" value="RedAm-like_C"/>
    <property type="match status" value="1"/>
</dbReference>
<dbReference type="EMBL" id="JAGGKI010000007">
    <property type="protein sequence ID" value="MBP1894069.1"/>
    <property type="molecule type" value="Genomic_DNA"/>
</dbReference>
<dbReference type="GeneID" id="95405127"/>
<dbReference type="PANTHER" id="PTHR43580">
    <property type="entry name" value="OXIDOREDUCTASE GLYR1-RELATED"/>
    <property type="match status" value="1"/>
</dbReference>
<dbReference type="InterPro" id="IPR006115">
    <property type="entry name" value="6PGDH_NADP-bd"/>
</dbReference>
<dbReference type="InterPro" id="IPR048666">
    <property type="entry name" value="RedAm-like_C"/>
</dbReference>
<dbReference type="SUPFAM" id="SSF48179">
    <property type="entry name" value="6-phosphogluconate dehydrogenase C-terminal domain-like"/>
    <property type="match status" value="1"/>
</dbReference>
<dbReference type="Gene3D" id="3.40.50.720">
    <property type="entry name" value="NAD(P)-binding Rossmann-like Domain"/>
    <property type="match status" value="1"/>
</dbReference>